<feature type="region of interest" description="Disordered" evidence="1">
    <location>
        <begin position="60"/>
        <end position="86"/>
    </location>
</feature>
<dbReference type="Proteomes" id="UP001186944">
    <property type="component" value="Unassembled WGS sequence"/>
</dbReference>
<feature type="compositionally biased region" description="Basic residues" evidence="1">
    <location>
        <begin position="1"/>
        <end position="11"/>
    </location>
</feature>
<feature type="compositionally biased region" description="Acidic residues" evidence="1">
    <location>
        <begin position="134"/>
        <end position="147"/>
    </location>
</feature>
<organism evidence="2 3">
    <name type="scientific">Pinctada imbricata</name>
    <name type="common">Atlantic pearl-oyster</name>
    <name type="synonym">Pinctada martensii</name>
    <dbReference type="NCBI Taxonomy" id="66713"/>
    <lineage>
        <taxon>Eukaryota</taxon>
        <taxon>Metazoa</taxon>
        <taxon>Spiralia</taxon>
        <taxon>Lophotrochozoa</taxon>
        <taxon>Mollusca</taxon>
        <taxon>Bivalvia</taxon>
        <taxon>Autobranchia</taxon>
        <taxon>Pteriomorphia</taxon>
        <taxon>Pterioida</taxon>
        <taxon>Pterioidea</taxon>
        <taxon>Pteriidae</taxon>
        <taxon>Pinctada</taxon>
    </lineage>
</organism>
<evidence type="ECO:0000256" key="1">
    <source>
        <dbReference type="SAM" id="MobiDB-lite"/>
    </source>
</evidence>
<reference evidence="2" key="1">
    <citation type="submission" date="2019-08" db="EMBL/GenBank/DDBJ databases">
        <title>The improved chromosome-level genome for the pearl oyster Pinctada fucata martensii using PacBio sequencing and Hi-C.</title>
        <authorList>
            <person name="Zheng Z."/>
        </authorList>
    </citation>
    <scope>NUCLEOTIDE SEQUENCE</scope>
    <source>
        <strain evidence="2">ZZ-2019</strain>
        <tissue evidence="2">Adductor muscle</tissue>
    </source>
</reference>
<dbReference type="PANTHER" id="PTHR34239">
    <property type="entry name" value="APPLE DOMAIN-CONTAINING PROTEIN"/>
    <property type="match status" value="1"/>
</dbReference>
<dbReference type="AlphaFoldDB" id="A0AA88YIY3"/>
<feature type="region of interest" description="Disordered" evidence="1">
    <location>
        <begin position="134"/>
        <end position="195"/>
    </location>
</feature>
<gene>
    <name evidence="2" type="ORF">FSP39_018292</name>
</gene>
<feature type="compositionally biased region" description="Low complexity" evidence="1">
    <location>
        <begin position="12"/>
        <end position="22"/>
    </location>
</feature>
<feature type="region of interest" description="Disordered" evidence="1">
    <location>
        <begin position="1"/>
        <end position="26"/>
    </location>
</feature>
<evidence type="ECO:0000313" key="2">
    <source>
        <dbReference type="EMBL" id="KAK3100333.1"/>
    </source>
</evidence>
<protein>
    <submittedName>
        <fullName evidence="2">Uncharacterized protein</fullName>
    </submittedName>
</protein>
<sequence length="372" mass="41880">MLRVNSQKKKGSSSIPSSPNINASLPVSLPLGSLANAMRERSRSSENIFEKIKRAGNLTSTCTDTRRSEDRVEVDREQASTSRANSSDLQVVDKLDMFAQSISSSISSGFQKLSENMAASFTKFYDFNSWEDEYDSDSEDQMSDEEANEKKLRSQAPSITIDDLFVKKPSNESGSGDKSDGEKENKSKKNRTSKNELLDIISDQLTLKEATDDPVDEKLAQLVKGIMFKSDIDKKAKEQMKEAAEKVKRPQNCGSLTTTKVEELIWNRLQPSTRSQDIKFQEVQNFLVKGITVLVNTSNKIISNEQKDEISREEIVKEVMKAVELLSHANFELNIRRRECLKNDIDKEKYLGLFSQNVPVNEHLFGGDINNA</sequence>
<feature type="compositionally biased region" description="Basic and acidic residues" evidence="1">
    <location>
        <begin position="164"/>
        <end position="195"/>
    </location>
</feature>
<feature type="compositionally biased region" description="Basic and acidic residues" evidence="1">
    <location>
        <begin position="64"/>
        <end position="78"/>
    </location>
</feature>
<comment type="caution">
    <text evidence="2">The sequence shown here is derived from an EMBL/GenBank/DDBJ whole genome shotgun (WGS) entry which is preliminary data.</text>
</comment>
<dbReference type="EMBL" id="VSWD01000006">
    <property type="protein sequence ID" value="KAK3100333.1"/>
    <property type="molecule type" value="Genomic_DNA"/>
</dbReference>
<name>A0AA88YIY3_PINIB</name>
<accession>A0AA88YIY3</accession>
<keyword evidence="3" id="KW-1185">Reference proteome</keyword>
<proteinExistence type="predicted"/>
<evidence type="ECO:0000313" key="3">
    <source>
        <dbReference type="Proteomes" id="UP001186944"/>
    </source>
</evidence>
<dbReference type="PANTHER" id="PTHR34239:SF2">
    <property type="entry name" value="TRANSPOSABLE ELEMENT P TRANSPOSASE_THAP9 CONSERVED DOMAIN-CONTAINING PROTEIN"/>
    <property type="match status" value="1"/>
</dbReference>